<proteinExistence type="predicted"/>
<comment type="caution">
    <text evidence="1">The sequence shown here is derived from an EMBL/GenBank/DDBJ whole genome shotgun (WGS) entry which is preliminary data.</text>
</comment>
<evidence type="ECO:0000313" key="2">
    <source>
        <dbReference type="Proteomes" id="UP000544872"/>
    </source>
</evidence>
<accession>A0A7W9ZH05</accession>
<reference evidence="1 2" key="1">
    <citation type="submission" date="2020-08" db="EMBL/GenBank/DDBJ databases">
        <title>Genomic Encyclopedia of Type Strains, Phase IV (KMG-IV): sequencing the most valuable type-strain genomes for metagenomic binning, comparative biology and taxonomic classification.</title>
        <authorList>
            <person name="Goeker M."/>
        </authorList>
    </citation>
    <scope>NUCLEOTIDE SEQUENCE [LARGE SCALE GENOMIC DNA]</scope>
    <source>
        <strain evidence="1 2">DSM 11590</strain>
    </source>
</reference>
<name>A0A7W9ZH05_NOVIT</name>
<dbReference type="RefSeq" id="WP_184263731.1">
    <property type="nucleotide sequence ID" value="NZ_JACIIX010000008.1"/>
</dbReference>
<gene>
    <name evidence="1" type="ORF">FHS48_002343</name>
</gene>
<dbReference type="EMBL" id="JACIIX010000008">
    <property type="protein sequence ID" value="MBB6210913.1"/>
    <property type="molecule type" value="Genomic_DNA"/>
</dbReference>
<sequence length="571" mass="64018">MAPKFTYEVKVSREKRWIVDRIFMTESEALQHAEKLVKTNAADAVRVEKERERHDGTYSSTVIFDRTCDGKRNIQVAIVAIESAPPCAGPDELYGLDARLTMWRILRKYFDNVTLSPSEILYNYNALAKLMDNDPPVYPAAVDKIASLQAPALNVDSRVRRDELYKWMDEIARRARSAEKEKRLFKESLKDYGALAEMATLISGGGEERDHLIRCAIARELYTNRNWLSKLEILLSAVAPGMSHEDLAIIDGFVADILGSAQVIQEIIGSRSTLFNALMGLIDLMEGREEDYPPKDMPEVAQVLRRMIADGSLPSGSNVLLDRIKAQISSKQPLNRVNPDKEQESFVTLMSRLSGVKGFRGGPEMAEVLTGRCSLQFKEGGVTGRKLAVGAMINMIRDPLQKIRYMISISETETGVVCADVVHKAIHQLKDAMTDINKLVPGNLSATRRLMAVTEIQKALMESVLTDSVRDQLVGMLDEVLVTFIEREGFIDRLDDPELGLRERSVRLIKFCSSGLLLEGRALELARQRIAAHLRQPNFVQHYVEGCQTQAEADEILRDLHKQLAMAGFRG</sequence>
<keyword evidence="2" id="KW-1185">Reference proteome</keyword>
<dbReference type="AlphaFoldDB" id="A0A7W9ZH05"/>
<evidence type="ECO:0000313" key="1">
    <source>
        <dbReference type="EMBL" id="MBB6210913.1"/>
    </source>
</evidence>
<dbReference type="Proteomes" id="UP000544872">
    <property type="component" value="Unassembled WGS sequence"/>
</dbReference>
<organism evidence="1 2">
    <name type="scientific">Novispirillum itersonii</name>
    <name type="common">Aquaspirillum itersonii</name>
    <dbReference type="NCBI Taxonomy" id="189"/>
    <lineage>
        <taxon>Bacteria</taxon>
        <taxon>Pseudomonadati</taxon>
        <taxon>Pseudomonadota</taxon>
        <taxon>Alphaproteobacteria</taxon>
        <taxon>Rhodospirillales</taxon>
        <taxon>Novispirillaceae</taxon>
        <taxon>Novispirillum</taxon>
    </lineage>
</organism>
<protein>
    <submittedName>
        <fullName evidence="1">Uncharacterized protein</fullName>
    </submittedName>
</protein>